<reference evidence="1 2" key="1">
    <citation type="submission" date="2019-06" db="EMBL/GenBank/DDBJ databases">
        <title>Metagenome assembled Genome of Spiribacter salinus SL48-SHIP from the microbial mat of Salt Lake 48 (Novosibirsk region, Russia).</title>
        <authorList>
            <person name="Shipova A."/>
            <person name="Rozanov A.S."/>
            <person name="Bryanskaya A.V."/>
            <person name="Peltek S.E."/>
        </authorList>
    </citation>
    <scope>NUCLEOTIDE SEQUENCE [LARGE SCALE GENOMIC DNA]</scope>
    <source>
        <strain evidence="1">SL48-SHIP-2</strain>
    </source>
</reference>
<gene>
    <name evidence="1" type="primary">casB</name>
    <name evidence="1" type="ORF">FKY71_10685</name>
</gene>
<evidence type="ECO:0000313" key="1">
    <source>
        <dbReference type="EMBL" id="TQE99038.1"/>
    </source>
</evidence>
<dbReference type="CDD" id="cd09731">
    <property type="entry name" value="Cse2_I-E"/>
    <property type="match status" value="1"/>
</dbReference>
<dbReference type="Gene3D" id="1.10.520.40">
    <property type="entry name" value="CRISPR-associated protein Cse2"/>
    <property type="match status" value="1"/>
</dbReference>
<dbReference type="Pfam" id="PF09485">
    <property type="entry name" value="CRISPR_Cse2"/>
    <property type="match status" value="1"/>
</dbReference>
<sequence length="202" mass="23350">MSEQTIHYHALRDTERRQAVFAWWQRLAGTTDHHEDTDDGGQGPDRAARAVLRRAQSPEDALLTEGFRRLWFSLPEAARSARMMPAWGCVAVVLSQVRQHRADKEFAAALGERLEPASDKPVFSELRFRQLQQSRTGEELLRRLRRAVHLLDNRVHVLSLADGILQWHQERTGQPAYQPERRLAVRWANAYFTQITTYQKSA</sequence>
<proteinExistence type="predicted"/>
<name>A0A540VQN2_9GAMM</name>
<accession>A0A540VQN2</accession>
<protein>
    <submittedName>
        <fullName evidence="1">Type I-E CRISPR-associated protein Cse2/CasB</fullName>
    </submittedName>
</protein>
<comment type="caution">
    <text evidence="1">The sequence shown here is derived from an EMBL/GenBank/DDBJ whole genome shotgun (WGS) entry which is preliminary data.</text>
</comment>
<dbReference type="AlphaFoldDB" id="A0A540VQN2"/>
<dbReference type="InterPro" id="IPR013382">
    <property type="entry name" value="CRISPR-assoc_prot_Cse2"/>
</dbReference>
<evidence type="ECO:0000313" key="2">
    <source>
        <dbReference type="Proteomes" id="UP000315400"/>
    </source>
</evidence>
<dbReference type="InterPro" id="IPR038287">
    <property type="entry name" value="Cse2_sf"/>
</dbReference>
<dbReference type="EMBL" id="VIFK01000099">
    <property type="protein sequence ID" value="TQE99038.1"/>
    <property type="molecule type" value="Genomic_DNA"/>
</dbReference>
<dbReference type="Proteomes" id="UP000315400">
    <property type="component" value="Unassembled WGS sequence"/>
</dbReference>
<dbReference type="NCBIfam" id="TIGR02548">
    <property type="entry name" value="casB_cse2"/>
    <property type="match status" value="1"/>
</dbReference>
<organism evidence="1 2">
    <name type="scientific">Spiribacter salinus</name>
    <dbReference type="NCBI Taxonomy" id="1335746"/>
    <lineage>
        <taxon>Bacteria</taxon>
        <taxon>Pseudomonadati</taxon>
        <taxon>Pseudomonadota</taxon>
        <taxon>Gammaproteobacteria</taxon>
        <taxon>Chromatiales</taxon>
        <taxon>Ectothiorhodospiraceae</taxon>
        <taxon>Spiribacter</taxon>
    </lineage>
</organism>